<name>A0AA35ZGV7_LACSI</name>
<keyword evidence="2" id="KW-1185">Reference proteome</keyword>
<gene>
    <name evidence="1" type="ORF">LSALG_LOCUS31429</name>
</gene>
<protein>
    <submittedName>
        <fullName evidence="1">Uncharacterized protein</fullName>
    </submittedName>
</protein>
<sequence>MSHIQIMIKSYIQEIGEMNVEVAAVLRKKPSTVLQESPKDFEKLKLGKIYSKGWYVIYHARERTGAIFCRGCFFLSDKHLYTTSFLEHVFDIVKKF</sequence>
<dbReference type="AlphaFoldDB" id="A0AA35ZGV7"/>
<reference evidence="1" key="1">
    <citation type="submission" date="2023-04" db="EMBL/GenBank/DDBJ databases">
        <authorList>
            <person name="Vijverberg K."/>
            <person name="Xiong W."/>
            <person name="Schranz E."/>
        </authorList>
    </citation>
    <scope>NUCLEOTIDE SEQUENCE</scope>
</reference>
<evidence type="ECO:0000313" key="2">
    <source>
        <dbReference type="Proteomes" id="UP001177003"/>
    </source>
</evidence>
<proteinExistence type="predicted"/>
<dbReference type="Proteomes" id="UP001177003">
    <property type="component" value="Chromosome 7"/>
</dbReference>
<organism evidence="1 2">
    <name type="scientific">Lactuca saligna</name>
    <name type="common">Willowleaf lettuce</name>
    <dbReference type="NCBI Taxonomy" id="75948"/>
    <lineage>
        <taxon>Eukaryota</taxon>
        <taxon>Viridiplantae</taxon>
        <taxon>Streptophyta</taxon>
        <taxon>Embryophyta</taxon>
        <taxon>Tracheophyta</taxon>
        <taxon>Spermatophyta</taxon>
        <taxon>Magnoliopsida</taxon>
        <taxon>eudicotyledons</taxon>
        <taxon>Gunneridae</taxon>
        <taxon>Pentapetalae</taxon>
        <taxon>asterids</taxon>
        <taxon>campanulids</taxon>
        <taxon>Asterales</taxon>
        <taxon>Asteraceae</taxon>
        <taxon>Cichorioideae</taxon>
        <taxon>Cichorieae</taxon>
        <taxon>Lactucinae</taxon>
        <taxon>Lactuca</taxon>
    </lineage>
</organism>
<evidence type="ECO:0000313" key="1">
    <source>
        <dbReference type="EMBL" id="CAI9292349.1"/>
    </source>
</evidence>
<accession>A0AA35ZGV7</accession>
<dbReference type="EMBL" id="OX465083">
    <property type="protein sequence ID" value="CAI9292349.1"/>
    <property type="molecule type" value="Genomic_DNA"/>
</dbReference>